<dbReference type="Pfam" id="PF00370">
    <property type="entry name" value="FGGY_N"/>
    <property type="match status" value="1"/>
</dbReference>
<dbReference type="GO" id="GO:0005975">
    <property type="term" value="P:carbohydrate metabolic process"/>
    <property type="evidence" value="ECO:0007669"/>
    <property type="project" value="InterPro"/>
</dbReference>
<dbReference type="Gene3D" id="3.30.420.40">
    <property type="match status" value="2"/>
</dbReference>
<dbReference type="Pfam" id="PF21546">
    <property type="entry name" value="FGGY_C_2"/>
    <property type="match status" value="1"/>
</dbReference>
<gene>
    <name evidence="6" type="ORF">SAMN04488095_1222</name>
</gene>
<dbReference type="EMBL" id="FORA01000001">
    <property type="protein sequence ID" value="SFI55767.1"/>
    <property type="molecule type" value="Genomic_DNA"/>
</dbReference>
<feature type="domain" description="Carbohydrate kinase FGGY C-terminal" evidence="5">
    <location>
        <begin position="250"/>
        <end position="424"/>
    </location>
</feature>
<evidence type="ECO:0000256" key="1">
    <source>
        <dbReference type="ARBA" id="ARBA00009156"/>
    </source>
</evidence>
<keyword evidence="3 6" id="KW-0418">Kinase</keyword>
<reference evidence="6 7" key="1">
    <citation type="submission" date="2016-10" db="EMBL/GenBank/DDBJ databases">
        <authorList>
            <person name="de Groot N.N."/>
        </authorList>
    </citation>
    <scope>NUCLEOTIDE SEQUENCE [LARGE SCALE GENOMIC DNA]</scope>
    <source>
        <strain evidence="6 7">DSM 19073</strain>
    </source>
</reference>
<evidence type="ECO:0000259" key="5">
    <source>
        <dbReference type="Pfam" id="PF21546"/>
    </source>
</evidence>
<dbReference type="InterPro" id="IPR018484">
    <property type="entry name" value="FGGY_N"/>
</dbReference>
<keyword evidence="2" id="KW-0808">Transferase</keyword>
<dbReference type="SUPFAM" id="SSF53067">
    <property type="entry name" value="Actin-like ATPase domain"/>
    <property type="match status" value="2"/>
</dbReference>
<evidence type="ECO:0000313" key="6">
    <source>
        <dbReference type="EMBL" id="SFI55767.1"/>
    </source>
</evidence>
<accession>A0A1I3J6A2</accession>
<comment type="similarity">
    <text evidence="1">Belongs to the FGGY kinase family.</text>
</comment>
<evidence type="ECO:0000259" key="4">
    <source>
        <dbReference type="Pfam" id="PF00370"/>
    </source>
</evidence>
<dbReference type="STRING" id="390807.SAMN04488095_1222"/>
<sequence>MTDLRHVAVIDIGKTNAKLALVDMATLTEIAVVTRPNTVLPGPPWPHFDTEGHWAFLLDALKTFHREYGVDAISVTTHGASVALLDHHGDLAAPILDYEHPIPPEIAAAYDALRPAFDRTGSPRLAGGLNVGAQLHYQFAQVADLRARTAHIVGYPQYWGHRLTGVAANDVTSIGSHTDLWEPRSGHLSTLPARLGVADKIAPVRKSGDILGTLRPDIAGTTGLSTATPVVCGIHDSNASLYPHLMMQQGPFSVVSTGTWVIVMTMPGAEVSLDPARDTLINVNALGDPVPSARFMGGREFEVIQGGHPFAARPEDAQAVLAGEVMLLPAVEPSTGPFQGQPMRWHGPEPAAGSGPRAVALSWYLALMTRECLTLTGATGPTIVEGPFARNPHYLAMLSAAAGRPVLRSQSTTGTSIGAALLFGGAKALTLPDTIAPADDATDLRRYADTWTRRANADRHKPNPGIDGAPTRH</sequence>
<dbReference type="RefSeq" id="WP_092778054.1">
    <property type="nucleotide sequence ID" value="NZ_FORA01000001.1"/>
</dbReference>
<dbReference type="InterPro" id="IPR049382">
    <property type="entry name" value="FGGY_C_2"/>
</dbReference>
<dbReference type="InterPro" id="IPR050406">
    <property type="entry name" value="FGGY_Carb_Kinase"/>
</dbReference>
<dbReference type="PANTHER" id="PTHR43095:SF5">
    <property type="entry name" value="XYLULOSE KINASE"/>
    <property type="match status" value="1"/>
</dbReference>
<dbReference type="GO" id="GO:0016301">
    <property type="term" value="F:kinase activity"/>
    <property type="evidence" value="ECO:0007669"/>
    <property type="project" value="UniProtKB-KW"/>
</dbReference>
<dbReference type="AlphaFoldDB" id="A0A1I3J6A2"/>
<feature type="domain" description="Carbohydrate kinase FGGY N-terminal" evidence="4">
    <location>
        <begin position="8"/>
        <end position="241"/>
    </location>
</feature>
<organism evidence="6 7">
    <name type="scientific">Jannaschia pohangensis</name>
    <dbReference type="NCBI Taxonomy" id="390807"/>
    <lineage>
        <taxon>Bacteria</taxon>
        <taxon>Pseudomonadati</taxon>
        <taxon>Pseudomonadota</taxon>
        <taxon>Alphaproteobacteria</taxon>
        <taxon>Rhodobacterales</taxon>
        <taxon>Roseobacteraceae</taxon>
        <taxon>Jannaschia</taxon>
    </lineage>
</organism>
<evidence type="ECO:0000313" key="7">
    <source>
        <dbReference type="Proteomes" id="UP000199110"/>
    </source>
</evidence>
<evidence type="ECO:0000256" key="3">
    <source>
        <dbReference type="ARBA" id="ARBA00022777"/>
    </source>
</evidence>
<proteinExistence type="inferred from homology"/>
<evidence type="ECO:0000256" key="2">
    <source>
        <dbReference type="ARBA" id="ARBA00022679"/>
    </source>
</evidence>
<keyword evidence="7" id="KW-1185">Reference proteome</keyword>
<dbReference type="OrthoDB" id="9786272at2"/>
<name>A0A1I3J6A2_9RHOB</name>
<dbReference type="Proteomes" id="UP000199110">
    <property type="component" value="Unassembled WGS sequence"/>
</dbReference>
<dbReference type="PANTHER" id="PTHR43095">
    <property type="entry name" value="SUGAR KINASE"/>
    <property type="match status" value="1"/>
</dbReference>
<dbReference type="InterPro" id="IPR043129">
    <property type="entry name" value="ATPase_NBD"/>
</dbReference>
<dbReference type="CDD" id="cd07772">
    <property type="entry name" value="ASKHA_NBD_FGGY_NaCK-like"/>
    <property type="match status" value="1"/>
</dbReference>
<protein>
    <submittedName>
        <fullName evidence="6">Sugar (Pentulose or hexulose) kinase</fullName>
    </submittedName>
</protein>